<dbReference type="InterPro" id="IPR036396">
    <property type="entry name" value="Cyt_P450_sf"/>
</dbReference>
<evidence type="ECO:0000313" key="14">
    <source>
        <dbReference type="Proteomes" id="UP000824469"/>
    </source>
</evidence>
<dbReference type="AlphaFoldDB" id="A0AA38GX70"/>
<dbReference type="PROSITE" id="PS00086">
    <property type="entry name" value="CYTOCHROME_P450"/>
    <property type="match status" value="1"/>
</dbReference>
<dbReference type="PRINTS" id="PR00463">
    <property type="entry name" value="EP450I"/>
</dbReference>
<comment type="similarity">
    <text evidence="3 11">Belongs to the cytochrome P450 family.</text>
</comment>
<feature type="transmembrane region" description="Helical" evidence="12">
    <location>
        <begin position="42"/>
        <end position="68"/>
    </location>
</feature>
<proteinExistence type="inferred from homology"/>
<evidence type="ECO:0000256" key="11">
    <source>
        <dbReference type="RuleBase" id="RU000461"/>
    </source>
</evidence>
<dbReference type="EMBL" id="JAHRHJ020000001">
    <property type="protein sequence ID" value="KAH9329327.1"/>
    <property type="molecule type" value="Genomic_DNA"/>
</dbReference>
<dbReference type="FunFam" id="1.10.630.10:FF:000016">
    <property type="entry name" value="Cytochrome P450 78A5"/>
    <property type="match status" value="1"/>
</dbReference>
<keyword evidence="9" id="KW-0876">Taxol biosynthesis</keyword>
<dbReference type="InterPro" id="IPR001128">
    <property type="entry name" value="Cyt_P450"/>
</dbReference>
<keyword evidence="14" id="KW-1185">Reference proteome</keyword>
<dbReference type="Pfam" id="PF00067">
    <property type="entry name" value="p450"/>
    <property type="match status" value="1"/>
</dbReference>
<evidence type="ECO:0000256" key="2">
    <source>
        <dbReference type="ARBA" id="ARBA00005122"/>
    </source>
</evidence>
<keyword evidence="5 10" id="KW-0479">Metal-binding</keyword>
<dbReference type="Proteomes" id="UP000824469">
    <property type="component" value="Unassembled WGS sequence"/>
</dbReference>
<dbReference type="GO" id="GO:0004497">
    <property type="term" value="F:monooxygenase activity"/>
    <property type="evidence" value="ECO:0007669"/>
    <property type="project" value="UniProtKB-KW"/>
</dbReference>
<dbReference type="PANTHER" id="PTHR47946:SF6">
    <property type="entry name" value="CYTOCHROME P450 78A7"/>
    <property type="match status" value="1"/>
</dbReference>
<dbReference type="Gene3D" id="1.10.630.10">
    <property type="entry name" value="Cytochrome P450"/>
    <property type="match status" value="1"/>
</dbReference>
<dbReference type="PANTHER" id="PTHR47946">
    <property type="entry name" value="CYTOCHROME P450 78A7-RELATED"/>
    <property type="match status" value="1"/>
</dbReference>
<evidence type="ECO:0000256" key="3">
    <source>
        <dbReference type="ARBA" id="ARBA00010617"/>
    </source>
</evidence>
<name>A0AA38GX70_TAXCH</name>
<evidence type="ECO:0000256" key="4">
    <source>
        <dbReference type="ARBA" id="ARBA00022617"/>
    </source>
</evidence>
<evidence type="ECO:0000256" key="6">
    <source>
        <dbReference type="ARBA" id="ARBA00023002"/>
    </source>
</evidence>
<evidence type="ECO:0000256" key="9">
    <source>
        <dbReference type="ARBA" id="ARBA00023059"/>
    </source>
</evidence>
<dbReference type="PRINTS" id="PR00385">
    <property type="entry name" value="P450"/>
</dbReference>
<dbReference type="GO" id="GO:0016705">
    <property type="term" value="F:oxidoreductase activity, acting on paired donors, with incorporation or reduction of molecular oxygen"/>
    <property type="evidence" value="ECO:0007669"/>
    <property type="project" value="InterPro"/>
</dbReference>
<accession>A0AA38GX70</accession>
<dbReference type="InterPro" id="IPR051996">
    <property type="entry name" value="Cytochrome_P450_78A"/>
</dbReference>
<comment type="cofactor">
    <cofactor evidence="1 10">
        <name>heme</name>
        <dbReference type="ChEBI" id="CHEBI:30413"/>
    </cofactor>
</comment>
<evidence type="ECO:0000256" key="12">
    <source>
        <dbReference type="SAM" id="Phobius"/>
    </source>
</evidence>
<evidence type="ECO:0008006" key="15">
    <source>
        <dbReference type="Google" id="ProtNLM"/>
    </source>
</evidence>
<dbReference type="GO" id="GO:0005506">
    <property type="term" value="F:iron ion binding"/>
    <property type="evidence" value="ECO:0007669"/>
    <property type="project" value="InterPro"/>
</dbReference>
<keyword evidence="7 10" id="KW-0408">Iron</keyword>
<evidence type="ECO:0000256" key="10">
    <source>
        <dbReference type="PIRSR" id="PIRSR602401-1"/>
    </source>
</evidence>
<dbReference type="GO" id="GO:0020037">
    <property type="term" value="F:heme binding"/>
    <property type="evidence" value="ECO:0007669"/>
    <property type="project" value="InterPro"/>
</dbReference>
<comment type="caution">
    <text evidence="13">The sequence shown here is derived from an EMBL/GenBank/DDBJ whole genome shotgun (WGS) entry which is preliminary data.</text>
</comment>
<protein>
    <recommendedName>
        <fullName evidence="15">Cytochrome P450</fullName>
    </recommendedName>
</protein>
<keyword evidence="4 10" id="KW-0349">Heme</keyword>
<evidence type="ECO:0000313" key="13">
    <source>
        <dbReference type="EMBL" id="KAH9329327.1"/>
    </source>
</evidence>
<dbReference type="InterPro" id="IPR002401">
    <property type="entry name" value="Cyt_P450_E_grp-I"/>
</dbReference>
<keyword evidence="12" id="KW-0812">Transmembrane</keyword>
<keyword evidence="8 11" id="KW-0503">Monooxygenase</keyword>
<feature type="binding site" description="axial binding residue" evidence="10">
    <location>
        <position position="494"/>
    </location>
    <ligand>
        <name>heme</name>
        <dbReference type="ChEBI" id="CHEBI:30413"/>
    </ligand>
    <ligandPart>
        <name>Fe</name>
        <dbReference type="ChEBI" id="CHEBI:18248"/>
    </ligandPart>
</feature>
<evidence type="ECO:0000256" key="1">
    <source>
        <dbReference type="ARBA" id="ARBA00001971"/>
    </source>
</evidence>
<dbReference type="InterPro" id="IPR017972">
    <property type="entry name" value="Cyt_P450_CS"/>
</dbReference>
<dbReference type="SUPFAM" id="SSF48264">
    <property type="entry name" value="Cytochrome P450"/>
    <property type="match status" value="1"/>
</dbReference>
<dbReference type="CDD" id="cd11076">
    <property type="entry name" value="CYP78"/>
    <property type="match status" value="1"/>
</dbReference>
<dbReference type="OMA" id="RRFAMTT"/>
<sequence length="553" mass="61245">MESRGNSGGGGGWWLYALPVFAKDGRGYLLQTSNGISSAWPLYVAVLVAAVCAVVVAWSSPGGCAWAARHKKGDKSSGAGIPGPRGFPIIGSLVDMSVGLAHRNLAELARRHGARKLMAFSLGSTPAVITSDPEVARELLSSPHFADRPLKQSAQQLMFGRAIGFAPSGDYWRMLRRISAAHLFAPRRIAAHEPGRQADSLFMLKNIESEFLSGGVVMLRRHLQVAALNNIMGSVFGRRFDTMCENEEVRKLREMVVEGFELLGAFNWADHLPWLRILDPLRIHSRCARLVPRVRSFVRNIIEEHRLKGGCEDDNAGSDFVDVLLSLNGDDKLDVEDMISVLWEMIFRGTDTTALLTEWAMAEMVLNPETQRKVQEELDAVVGKERSVNDSDICKLPYLQAVVKETLRMHPPGPLLSWARLSTQDTNVADGMFCIPAGTTTMVNMWSITHDPQIWDSPDQFRAERFVASEGGENVDVRGNDLRLAPFGAGRRVCPGKALGLSTVHLWVAKLLHHFYWLPHQQHPVELTELLKLSCEMASPLHAVPRIRVPFTA</sequence>
<keyword evidence="12" id="KW-1133">Transmembrane helix</keyword>
<dbReference type="GO" id="GO:0042617">
    <property type="term" value="P:paclitaxel biosynthetic process"/>
    <property type="evidence" value="ECO:0007669"/>
    <property type="project" value="UniProtKB-KW"/>
</dbReference>
<reference evidence="13 14" key="1">
    <citation type="journal article" date="2021" name="Nat. Plants">
        <title>The Taxus genome provides insights into paclitaxel biosynthesis.</title>
        <authorList>
            <person name="Xiong X."/>
            <person name="Gou J."/>
            <person name="Liao Q."/>
            <person name="Li Y."/>
            <person name="Zhou Q."/>
            <person name="Bi G."/>
            <person name="Li C."/>
            <person name="Du R."/>
            <person name="Wang X."/>
            <person name="Sun T."/>
            <person name="Guo L."/>
            <person name="Liang H."/>
            <person name="Lu P."/>
            <person name="Wu Y."/>
            <person name="Zhang Z."/>
            <person name="Ro D.K."/>
            <person name="Shang Y."/>
            <person name="Huang S."/>
            <person name="Yan J."/>
        </authorList>
    </citation>
    <scope>NUCLEOTIDE SEQUENCE [LARGE SCALE GENOMIC DNA]</scope>
    <source>
        <strain evidence="13">Ta-2019</strain>
    </source>
</reference>
<comment type="pathway">
    <text evidence="2">Alkaloid biosynthesis; taxol biosynthesis.</text>
</comment>
<evidence type="ECO:0000256" key="8">
    <source>
        <dbReference type="ARBA" id="ARBA00023033"/>
    </source>
</evidence>
<keyword evidence="6 11" id="KW-0560">Oxidoreductase</keyword>
<evidence type="ECO:0000256" key="7">
    <source>
        <dbReference type="ARBA" id="ARBA00023004"/>
    </source>
</evidence>
<evidence type="ECO:0000256" key="5">
    <source>
        <dbReference type="ARBA" id="ARBA00022723"/>
    </source>
</evidence>
<organism evidence="13 14">
    <name type="scientific">Taxus chinensis</name>
    <name type="common">Chinese yew</name>
    <name type="synonym">Taxus wallichiana var. chinensis</name>
    <dbReference type="NCBI Taxonomy" id="29808"/>
    <lineage>
        <taxon>Eukaryota</taxon>
        <taxon>Viridiplantae</taxon>
        <taxon>Streptophyta</taxon>
        <taxon>Embryophyta</taxon>
        <taxon>Tracheophyta</taxon>
        <taxon>Spermatophyta</taxon>
        <taxon>Pinopsida</taxon>
        <taxon>Pinidae</taxon>
        <taxon>Conifers II</taxon>
        <taxon>Cupressales</taxon>
        <taxon>Taxaceae</taxon>
        <taxon>Taxus</taxon>
    </lineage>
</organism>
<gene>
    <name evidence="13" type="ORF">KI387_001435</name>
</gene>
<keyword evidence="12" id="KW-0472">Membrane</keyword>